<organism evidence="2 3">
    <name type="scientific">Chrysochromulina tobinii</name>
    <dbReference type="NCBI Taxonomy" id="1460289"/>
    <lineage>
        <taxon>Eukaryota</taxon>
        <taxon>Haptista</taxon>
        <taxon>Haptophyta</taxon>
        <taxon>Prymnesiophyceae</taxon>
        <taxon>Prymnesiales</taxon>
        <taxon>Chrysochromulinaceae</taxon>
        <taxon>Chrysochromulina</taxon>
    </lineage>
</organism>
<proteinExistence type="predicted"/>
<comment type="caution">
    <text evidence="2">The sequence shown here is derived from an EMBL/GenBank/DDBJ whole genome shotgun (WGS) entry which is preliminary data.</text>
</comment>
<evidence type="ECO:0000256" key="1">
    <source>
        <dbReference type="SAM" id="MobiDB-lite"/>
    </source>
</evidence>
<feature type="compositionally biased region" description="Basic and acidic residues" evidence="1">
    <location>
        <begin position="26"/>
        <end position="44"/>
    </location>
</feature>
<gene>
    <name evidence="2" type="ORF">Ctob_010585</name>
</gene>
<dbReference type="AlphaFoldDB" id="A0A0M0JP31"/>
<keyword evidence="3" id="KW-1185">Reference proteome</keyword>
<name>A0A0M0JP31_9EUKA</name>
<feature type="region of interest" description="Disordered" evidence="1">
    <location>
        <begin position="26"/>
        <end position="51"/>
    </location>
</feature>
<accession>A0A0M0JP31</accession>
<dbReference type="Proteomes" id="UP000037460">
    <property type="component" value="Unassembled WGS sequence"/>
</dbReference>
<sequence>MVYGKPGHLDVGRDLSHAWSASAAERHGDVLSPSERNRRQHEAVHGGGVHGSGVWVTERELNDWHNTNSIKYAGPFHPEFYATPVPISHIHCGLHDATLDFKTAVRGIVPGYSGHVPRARDMYGEPSSGGVTPERGWKRAPKDYLGPMGSRANDHGPEGAASRPHAYTRGHNTVSDEIKPGYSGHVPVAREAHGTSFYRDSFTRPASASVEDGALSVRTTSGRRFVVASPRLETMYRTLSGNATGWKSARAYSEQPRPGREAGLRERERMCGRQRAAPRVWGGKSITGNAVEV</sequence>
<dbReference type="EMBL" id="JWZX01002580">
    <property type="protein sequence ID" value="KOO28354.1"/>
    <property type="molecule type" value="Genomic_DNA"/>
</dbReference>
<evidence type="ECO:0000313" key="3">
    <source>
        <dbReference type="Proteomes" id="UP000037460"/>
    </source>
</evidence>
<protein>
    <submittedName>
        <fullName evidence="2">Uncharacterized protein</fullName>
    </submittedName>
</protein>
<reference evidence="3" key="1">
    <citation type="journal article" date="2015" name="PLoS Genet.">
        <title>Genome Sequence and Transcriptome Analyses of Chrysochromulina tobin: Metabolic Tools for Enhanced Algal Fitness in the Prominent Order Prymnesiales (Haptophyceae).</title>
        <authorList>
            <person name="Hovde B.T."/>
            <person name="Deodato C.R."/>
            <person name="Hunsperger H.M."/>
            <person name="Ryken S.A."/>
            <person name="Yost W."/>
            <person name="Jha R.K."/>
            <person name="Patterson J."/>
            <person name="Monnat R.J. Jr."/>
            <person name="Barlow S.B."/>
            <person name="Starkenburg S.R."/>
            <person name="Cattolico R.A."/>
        </authorList>
    </citation>
    <scope>NUCLEOTIDE SEQUENCE</scope>
    <source>
        <strain evidence="3">CCMP291</strain>
    </source>
</reference>
<evidence type="ECO:0000313" key="2">
    <source>
        <dbReference type="EMBL" id="KOO28354.1"/>
    </source>
</evidence>
<feature type="region of interest" description="Disordered" evidence="1">
    <location>
        <begin position="119"/>
        <end position="141"/>
    </location>
</feature>